<dbReference type="PROSITE" id="PS50013">
    <property type="entry name" value="CHROMO_2"/>
    <property type="match status" value="1"/>
</dbReference>
<dbReference type="GO" id="GO:0006338">
    <property type="term" value="P:chromatin remodeling"/>
    <property type="evidence" value="ECO:0007669"/>
    <property type="project" value="UniProtKB-ARBA"/>
</dbReference>
<dbReference type="PANTHER" id="PTHR37984:SF5">
    <property type="entry name" value="PROTEIN NYNRIN-LIKE"/>
    <property type="match status" value="1"/>
</dbReference>
<proteinExistence type="predicted"/>
<dbReference type="InterPro" id="IPR056924">
    <property type="entry name" value="SH3_Tf2-1"/>
</dbReference>
<dbReference type="EMBL" id="AVOT02017751">
    <property type="protein sequence ID" value="MBW0504144.1"/>
    <property type="molecule type" value="Genomic_DNA"/>
</dbReference>
<dbReference type="SUPFAM" id="SSF53098">
    <property type="entry name" value="Ribonuclease H-like"/>
    <property type="match status" value="1"/>
</dbReference>
<dbReference type="InterPro" id="IPR036397">
    <property type="entry name" value="RNaseH_sf"/>
</dbReference>
<keyword evidence="3" id="KW-1185">Reference proteome</keyword>
<organism evidence="2 3">
    <name type="scientific">Austropuccinia psidii MF-1</name>
    <dbReference type="NCBI Taxonomy" id="1389203"/>
    <lineage>
        <taxon>Eukaryota</taxon>
        <taxon>Fungi</taxon>
        <taxon>Dikarya</taxon>
        <taxon>Basidiomycota</taxon>
        <taxon>Pucciniomycotina</taxon>
        <taxon>Pucciniomycetes</taxon>
        <taxon>Pucciniales</taxon>
        <taxon>Sphaerophragmiaceae</taxon>
        <taxon>Austropuccinia</taxon>
    </lineage>
</organism>
<dbReference type="GO" id="GO:0003676">
    <property type="term" value="F:nucleic acid binding"/>
    <property type="evidence" value="ECO:0007669"/>
    <property type="project" value="InterPro"/>
</dbReference>
<dbReference type="Gene3D" id="2.40.50.40">
    <property type="match status" value="1"/>
</dbReference>
<feature type="domain" description="Chromo" evidence="1">
    <location>
        <begin position="218"/>
        <end position="268"/>
    </location>
</feature>
<dbReference type="InterPro" id="IPR016197">
    <property type="entry name" value="Chromo-like_dom_sf"/>
</dbReference>
<accession>A0A9Q3HIV3</accession>
<dbReference type="Proteomes" id="UP000765509">
    <property type="component" value="Unassembled WGS sequence"/>
</dbReference>
<dbReference type="PANTHER" id="PTHR37984">
    <property type="entry name" value="PROTEIN CBG26694"/>
    <property type="match status" value="1"/>
</dbReference>
<dbReference type="Gene3D" id="3.30.420.10">
    <property type="entry name" value="Ribonuclease H-like superfamily/Ribonuclease H"/>
    <property type="match status" value="1"/>
</dbReference>
<evidence type="ECO:0000313" key="3">
    <source>
        <dbReference type="Proteomes" id="UP000765509"/>
    </source>
</evidence>
<dbReference type="InterPro" id="IPR000953">
    <property type="entry name" value="Chromo/chromo_shadow_dom"/>
</dbReference>
<comment type="caution">
    <text evidence="2">The sequence shown here is derived from an EMBL/GenBank/DDBJ whole genome shotgun (WGS) entry which is preliminary data.</text>
</comment>
<gene>
    <name evidence="2" type="ORF">O181_043859</name>
</gene>
<dbReference type="OrthoDB" id="2505365at2759"/>
<evidence type="ECO:0000259" key="1">
    <source>
        <dbReference type="PROSITE" id="PS50013"/>
    </source>
</evidence>
<dbReference type="SUPFAM" id="SSF54160">
    <property type="entry name" value="Chromo domain-like"/>
    <property type="match status" value="1"/>
</dbReference>
<protein>
    <recommendedName>
        <fullName evidence="1">Chromo domain-containing protein</fullName>
    </recommendedName>
</protein>
<reference evidence="2" key="1">
    <citation type="submission" date="2021-03" db="EMBL/GenBank/DDBJ databases">
        <title>Draft genome sequence of rust myrtle Austropuccinia psidii MF-1, a brazilian biotype.</title>
        <authorList>
            <person name="Quecine M.C."/>
            <person name="Pachon D.M.R."/>
            <person name="Bonatelli M.L."/>
            <person name="Correr F.H."/>
            <person name="Franceschini L.M."/>
            <person name="Leite T.F."/>
            <person name="Margarido G.R.A."/>
            <person name="Almeida C.A."/>
            <person name="Ferrarezi J.A."/>
            <person name="Labate C.A."/>
        </authorList>
    </citation>
    <scope>NUCLEOTIDE SEQUENCE</scope>
    <source>
        <strain evidence="2">MF-1</strain>
    </source>
</reference>
<dbReference type="InterPro" id="IPR050951">
    <property type="entry name" value="Retrovirus_Pol_polyprotein"/>
</dbReference>
<dbReference type="InterPro" id="IPR012337">
    <property type="entry name" value="RNaseH-like_sf"/>
</dbReference>
<name>A0A9Q3HIV3_9BASI</name>
<sequence length="282" mass="32538">MYFITQFLFPNNFDSILVAVDRFSKLAILIPTSLGITALDLAQILIIHVFFNHGLPVSIVSDRGSLFVSSFILDPIIWTDREGKSDSRKVSSDVVQQLLKEELESAIRPFKKYANWNRKISPDFQPGDRLWLASKNISTTRPTKKLSERLLETFEVLKNICSHSYQLKFPQPWKLVHPVFHVSLSEPVKQSTIRKQHKLPPPPPPPPPPVLVKKQEEWEVTQVLDSNLKRGKLLYLEEWKRFTEDPERTTWEPVSNLTNSPEFVKDFHTFCPDKPGPNTSRV</sequence>
<dbReference type="Pfam" id="PF24626">
    <property type="entry name" value="SH3_Tf2-1"/>
    <property type="match status" value="1"/>
</dbReference>
<evidence type="ECO:0000313" key="2">
    <source>
        <dbReference type="EMBL" id="MBW0504144.1"/>
    </source>
</evidence>
<dbReference type="AlphaFoldDB" id="A0A9Q3HIV3"/>